<comment type="subcellular location">
    <subcellularLocation>
        <location evidence="1">Nucleus</location>
    </subcellularLocation>
</comment>
<dbReference type="GO" id="GO:0005634">
    <property type="term" value="C:nucleus"/>
    <property type="evidence" value="ECO:0007669"/>
    <property type="project" value="UniProtKB-SubCell"/>
</dbReference>
<name>A0AAV8ZJA8_9CUCU</name>
<comment type="caution">
    <text evidence="9">The sequence shown here is derived from an EMBL/GenBank/DDBJ whole genome shotgun (WGS) entry which is preliminary data.</text>
</comment>
<keyword evidence="6" id="KW-0539">Nucleus</keyword>
<evidence type="ECO:0000259" key="8">
    <source>
        <dbReference type="PROSITE" id="PS50112"/>
    </source>
</evidence>
<feature type="region of interest" description="Disordered" evidence="7">
    <location>
        <begin position="254"/>
        <end position="274"/>
    </location>
</feature>
<keyword evidence="3" id="KW-0805">Transcription regulation</keyword>
<gene>
    <name evidence="9" type="ORF">NQ314_005526</name>
</gene>
<dbReference type="FunFam" id="3.30.450.20:FF:000017">
    <property type="entry name" value="SIM bHLH transcription factor 2"/>
    <property type="match status" value="1"/>
</dbReference>
<keyword evidence="4" id="KW-0238">DNA-binding</keyword>
<dbReference type="GO" id="GO:0000981">
    <property type="term" value="F:DNA-binding transcription factor activity, RNA polymerase II-specific"/>
    <property type="evidence" value="ECO:0007669"/>
    <property type="project" value="TreeGrafter"/>
</dbReference>
<keyword evidence="2" id="KW-0677">Repeat</keyword>
<feature type="domain" description="PAS" evidence="8">
    <location>
        <begin position="195"/>
        <end position="250"/>
    </location>
</feature>
<dbReference type="GO" id="GO:0000977">
    <property type="term" value="F:RNA polymerase II transcription regulatory region sequence-specific DNA binding"/>
    <property type="evidence" value="ECO:0007669"/>
    <property type="project" value="TreeGrafter"/>
</dbReference>
<dbReference type="PANTHER" id="PTHR23043:SF36">
    <property type="entry name" value="PROTEIN SINGLE-MINDED"/>
    <property type="match status" value="1"/>
</dbReference>
<evidence type="ECO:0000256" key="3">
    <source>
        <dbReference type="ARBA" id="ARBA00023015"/>
    </source>
</evidence>
<evidence type="ECO:0000256" key="6">
    <source>
        <dbReference type="ARBA" id="ARBA00023242"/>
    </source>
</evidence>
<dbReference type="InterPro" id="IPR013767">
    <property type="entry name" value="PAS_fold"/>
</dbReference>
<keyword evidence="10" id="KW-1185">Reference proteome</keyword>
<keyword evidence="5" id="KW-0804">Transcription</keyword>
<dbReference type="SUPFAM" id="SSF55785">
    <property type="entry name" value="PYP-like sensor domain (PAS domain)"/>
    <property type="match status" value="2"/>
</dbReference>
<proteinExistence type="predicted"/>
<dbReference type="InterPro" id="IPR013655">
    <property type="entry name" value="PAS_fold_3"/>
</dbReference>
<feature type="domain" description="PAS" evidence="8">
    <location>
        <begin position="45"/>
        <end position="105"/>
    </location>
</feature>
<evidence type="ECO:0000256" key="1">
    <source>
        <dbReference type="ARBA" id="ARBA00004123"/>
    </source>
</evidence>
<evidence type="ECO:0000313" key="9">
    <source>
        <dbReference type="EMBL" id="KAJ8963626.1"/>
    </source>
</evidence>
<dbReference type="Gene3D" id="3.30.450.20">
    <property type="entry name" value="PAS domain"/>
    <property type="match status" value="2"/>
</dbReference>
<dbReference type="Pfam" id="PF08447">
    <property type="entry name" value="PAS_3"/>
    <property type="match status" value="1"/>
</dbReference>
<dbReference type="AlphaFoldDB" id="A0AAV8ZJA8"/>
<dbReference type="GO" id="GO:0010557">
    <property type="term" value="P:positive regulation of macromolecule biosynthetic process"/>
    <property type="evidence" value="ECO:0007669"/>
    <property type="project" value="UniProtKB-ARBA"/>
</dbReference>
<organism evidence="9 10">
    <name type="scientific">Rhamnusium bicolor</name>
    <dbReference type="NCBI Taxonomy" id="1586634"/>
    <lineage>
        <taxon>Eukaryota</taxon>
        <taxon>Metazoa</taxon>
        <taxon>Ecdysozoa</taxon>
        <taxon>Arthropoda</taxon>
        <taxon>Hexapoda</taxon>
        <taxon>Insecta</taxon>
        <taxon>Pterygota</taxon>
        <taxon>Neoptera</taxon>
        <taxon>Endopterygota</taxon>
        <taxon>Coleoptera</taxon>
        <taxon>Polyphaga</taxon>
        <taxon>Cucujiformia</taxon>
        <taxon>Chrysomeloidea</taxon>
        <taxon>Cerambycidae</taxon>
        <taxon>Lepturinae</taxon>
        <taxon>Rhagiini</taxon>
        <taxon>Rhamnusium</taxon>
    </lineage>
</organism>
<dbReference type="InterPro" id="IPR000014">
    <property type="entry name" value="PAS"/>
</dbReference>
<accession>A0AAV8ZJA8</accession>
<evidence type="ECO:0000313" key="10">
    <source>
        <dbReference type="Proteomes" id="UP001162156"/>
    </source>
</evidence>
<reference evidence="9" key="1">
    <citation type="journal article" date="2023" name="Insect Mol. Biol.">
        <title>Genome sequencing provides insights into the evolution of gene families encoding plant cell wall-degrading enzymes in longhorned beetles.</title>
        <authorList>
            <person name="Shin N.R."/>
            <person name="Okamura Y."/>
            <person name="Kirsch R."/>
            <person name="Pauchet Y."/>
        </authorList>
    </citation>
    <scope>NUCLEOTIDE SEQUENCE</scope>
    <source>
        <strain evidence="9">RBIC_L_NR</strain>
    </source>
</reference>
<sequence>MQLEVEEKKENAEFLELAKLLPLPAAITSQLDKASAPIKELGSYLLQTLDGFIFVVAPDGKIMYISETASVHLGLSQIELTGNSIYEYIHSADHDEMTAVLTTTMFPLGITPHDHESERDFFLRKKCVLAKRNAGLKNGGYKVIHCSGYLKVKQFSVGSGPYEAGCYQNMGLVAVGHSLPPSAITEIKLHTNMFMFRASLDLKLIFLDARVAQLSGYEPQDLIEKTLYHYVHESDILALRYSHHQLLHKGQKYLPSHQSDPLHPSSRLPPTIISPQGTSITDDDAFSYSNGAIAYAPEYSLFLHNYSNEEPYYPHQEIFYPYSDQGLSQRHLLNASVTSQQRPFSASSSSCSSSESDHLHLQNLSNNAYRAENNHGNNFNSCFNNNQGHAQPQNWHRHEFKPIAHQAHSAGYTSVIVDTHQYQLANEYVH</sequence>
<evidence type="ECO:0000256" key="4">
    <source>
        <dbReference type="ARBA" id="ARBA00023125"/>
    </source>
</evidence>
<dbReference type="Proteomes" id="UP001162156">
    <property type="component" value="Unassembled WGS sequence"/>
</dbReference>
<evidence type="ECO:0000256" key="7">
    <source>
        <dbReference type="SAM" id="MobiDB-lite"/>
    </source>
</evidence>
<dbReference type="PROSITE" id="PS50112">
    <property type="entry name" value="PAS"/>
    <property type="match status" value="2"/>
</dbReference>
<dbReference type="InterPro" id="IPR035965">
    <property type="entry name" value="PAS-like_dom_sf"/>
</dbReference>
<evidence type="ECO:0000256" key="2">
    <source>
        <dbReference type="ARBA" id="ARBA00022737"/>
    </source>
</evidence>
<protein>
    <recommendedName>
        <fullName evidence="8">PAS domain-containing protein</fullName>
    </recommendedName>
</protein>
<dbReference type="CDD" id="cd00130">
    <property type="entry name" value="PAS"/>
    <property type="match status" value="2"/>
</dbReference>
<dbReference type="EMBL" id="JANEYF010001524">
    <property type="protein sequence ID" value="KAJ8963626.1"/>
    <property type="molecule type" value="Genomic_DNA"/>
</dbReference>
<dbReference type="PANTHER" id="PTHR23043">
    <property type="entry name" value="HYPOXIA-INDUCIBLE FACTOR 1 ALPHA"/>
    <property type="match status" value="1"/>
</dbReference>
<evidence type="ECO:0000256" key="5">
    <source>
        <dbReference type="ARBA" id="ARBA00023163"/>
    </source>
</evidence>
<dbReference type="SMART" id="SM00091">
    <property type="entry name" value="PAS"/>
    <property type="match status" value="2"/>
</dbReference>
<dbReference type="Pfam" id="PF00989">
    <property type="entry name" value="PAS"/>
    <property type="match status" value="1"/>
</dbReference>